<dbReference type="GO" id="GO:0030973">
    <property type="term" value="F:molybdate ion binding"/>
    <property type="evidence" value="ECO:0007669"/>
    <property type="project" value="TreeGrafter"/>
</dbReference>
<dbReference type="PROSITE" id="PS00430">
    <property type="entry name" value="TONB_DEPENDENT_REC_1"/>
    <property type="match status" value="1"/>
</dbReference>
<feature type="binding site" evidence="4">
    <location>
        <position position="211"/>
    </location>
    <ligand>
        <name>molybdate</name>
        <dbReference type="ChEBI" id="CHEBI:36264"/>
    </ligand>
</feature>
<dbReference type="InterPro" id="IPR005950">
    <property type="entry name" value="ModA"/>
</dbReference>
<dbReference type="GO" id="GO:0015689">
    <property type="term" value="P:molybdate ion transport"/>
    <property type="evidence" value="ECO:0007669"/>
    <property type="project" value="InterPro"/>
</dbReference>
<gene>
    <name evidence="6" type="primary">modA</name>
    <name evidence="6" type="ORF">Pcatena_05170</name>
</gene>
<dbReference type="PIRSF" id="PIRSF004846">
    <property type="entry name" value="ModA"/>
    <property type="match status" value="1"/>
</dbReference>
<dbReference type="GeneID" id="88848654"/>
<keyword evidence="7" id="KW-1185">Reference proteome</keyword>
<feature type="binding site" evidence="4">
    <location>
        <position position="88"/>
    </location>
    <ligand>
        <name>molybdate</name>
        <dbReference type="ChEBI" id="CHEBI:36264"/>
    </ligand>
</feature>
<feature type="binding site" evidence="4">
    <location>
        <position position="229"/>
    </location>
    <ligand>
        <name>molybdate</name>
        <dbReference type="ChEBI" id="CHEBI:36264"/>
    </ligand>
</feature>
<keyword evidence="3 5" id="KW-0732">Signal</keyword>
<dbReference type="GO" id="GO:0046872">
    <property type="term" value="F:metal ion binding"/>
    <property type="evidence" value="ECO:0007669"/>
    <property type="project" value="UniProtKB-KW"/>
</dbReference>
<comment type="similarity">
    <text evidence="1">Belongs to the bacterial solute-binding protein ModA family.</text>
</comment>
<accession>A0A3G9K9Q8</accession>
<dbReference type="AlphaFoldDB" id="A0A3G9K9Q8"/>
<name>A0A3G9K9Q8_9ACTN</name>
<keyword evidence="2 4" id="KW-0479">Metal-binding</keyword>
<dbReference type="KEGG" id="pcat:Pcatena_05170"/>
<protein>
    <submittedName>
        <fullName evidence="6">Molybdate ABC transporter substrate-binding protein</fullName>
    </submittedName>
</protein>
<feature type="signal peptide" evidence="5">
    <location>
        <begin position="1"/>
        <end position="29"/>
    </location>
</feature>
<feature type="binding site" evidence="4">
    <location>
        <position position="61"/>
    </location>
    <ligand>
        <name>molybdate</name>
        <dbReference type="ChEBI" id="CHEBI:36264"/>
    </ligand>
</feature>
<sequence>MNAMNTMTRRQAIATLGAGIATLAGLGLTACGGNGDATGTASTTAASTAAADTLTVFAAASMTESLTKATDAFTSETGTQVSFNFDSSGTLKTQIQEGAECDVFISAGQKQMNQLDAAATSGNEEGLDLIESDTRFNILQNEVTLVVPEGNPRNINGFDELAEHLKAGDVKLAMGNSDVPVGQYTQKILAYYGLDEGELAAAGVLTYGTNVKEVTTQVCEAAVDCGVIYRTDAVSACLAVVDAATKDMCGEVVYPAAVVKGSKHEQAAGRYLEFLRGSAASACFEEVGFKPLASA</sequence>
<feature type="chain" id="PRO_5039033330" evidence="5">
    <location>
        <begin position="30"/>
        <end position="295"/>
    </location>
</feature>
<evidence type="ECO:0000256" key="3">
    <source>
        <dbReference type="ARBA" id="ARBA00022729"/>
    </source>
</evidence>
<proteinExistence type="inferred from homology"/>
<evidence type="ECO:0000256" key="4">
    <source>
        <dbReference type="PIRSR" id="PIRSR004846-1"/>
    </source>
</evidence>
<dbReference type="PANTHER" id="PTHR30632:SF0">
    <property type="entry name" value="SULFATE-BINDING PROTEIN"/>
    <property type="match status" value="1"/>
</dbReference>
<dbReference type="InterPro" id="IPR050682">
    <property type="entry name" value="ModA/WtpA"/>
</dbReference>
<evidence type="ECO:0000256" key="5">
    <source>
        <dbReference type="SAM" id="SignalP"/>
    </source>
</evidence>
<reference evidence="7" key="1">
    <citation type="submission" date="2018-11" db="EMBL/GenBank/DDBJ databases">
        <title>Comparative genomics of Parolsenella catena and Libanicoccus massiliensis: Reclassification of Libanicoccus massiliensis as Parolsenella massiliensis comb. nov.</title>
        <authorList>
            <person name="Sakamoto M."/>
            <person name="Ikeyama N."/>
            <person name="Murakami T."/>
            <person name="Mori H."/>
            <person name="Yuki M."/>
            <person name="Ohkuma M."/>
        </authorList>
    </citation>
    <scope>NUCLEOTIDE SEQUENCE [LARGE SCALE GENOMIC DNA]</scope>
    <source>
        <strain evidence="7">JCM 31932</strain>
    </source>
</reference>
<dbReference type="NCBIfam" id="TIGR01256">
    <property type="entry name" value="modA"/>
    <property type="match status" value="1"/>
</dbReference>
<dbReference type="Proteomes" id="UP000273154">
    <property type="component" value="Chromosome"/>
</dbReference>
<evidence type="ECO:0000313" key="7">
    <source>
        <dbReference type="Proteomes" id="UP000273154"/>
    </source>
</evidence>
<dbReference type="Pfam" id="PF13531">
    <property type="entry name" value="SBP_bac_11"/>
    <property type="match status" value="1"/>
</dbReference>
<dbReference type="Gene3D" id="3.40.190.10">
    <property type="entry name" value="Periplasmic binding protein-like II"/>
    <property type="match status" value="2"/>
</dbReference>
<organism evidence="6 7">
    <name type="scientific">Parolsenella catena</name>
    <dbReference type="NCBI Taxonomy" id="2003188"/>
    <lineage>
        <taxon>Bacteria</taxon>
        <taxon>Bacillati</taxon>
        <taxon>Actinomycetota</taxon>
        <taxon>Coriobacteriia</taxon>
        <taxon>Coriobacteriales</taxon>
        <taxon>Atopobiaceae</taxon>
        <taxon>Parolsenella</taxon>
    </lineage>
</organism>
<evidence type="ECO:0000313" key="6">
    <source>
        <dbReference type="EMBL" id="BBH49930.1"/>
    </source>
</evidence>
<evidence type="ECO:0000256" key="1">
    <source>
        <dbReference type="ARBA" id="ARBA00009175"/>
    </source>
</evidence>
<dbReference type="InterPro" id="IPR010916">
    <property type="entry name" value="TonB_box_CS"/>
</dbReference>
<keyword evidence="4" id="KW-0500">Molybdenum</keyword>
<evidence type="ECO:0000256" key="2">
    <source>
        <dbReference type="ARBA" id="ARBA00022723"/>
    </source>
</evidence>
<dbReference type="PANTHER" id="PTHR30632">
    <property type="entry name" value="MOLYBDATE-BINDING PERIPLASMIC PROTEIN"/>
    <property type="match status" value="1"/>
</dbReference>
<dbReference type="EMBL" id="AP019367">
    <property type="protein sequence ID" value="BBH49930.1"/>
    <property type="molecule type" value="Genomic_DNA"/>
</dbReference>
<dbReference type="SUPFAM" id="SSF53850">
    <property type="entry name" value="Periplasmic binding protein-like II"/>
    <property type="match status" value="1"/>
</dbReference>
<dbReference type="RefSeq" id="WP_172596356.1">
    <property type="nucleotide sequence ID" value="NZ_AP019367.1"/>
</dbReference>